<sequence length="190" mass="22169">MANQPNLDHPTLPLIKQRFSDRKLYAAEFRGLTTLVVQKQDLHEVMHFLRNDEQCAYDFLSDVTAVDYLNYPASDVEGGPKGRFAVVYNIVSYRDNRRLIVKTYLDPTLDTHGVEDDPALHVDSVTDIWPGAEWSERETFDMFGIRFDNHPDLRRILLWESYPAHPLRKDYPVIGRGEREDYRIIDRDSA</sequence>
<dbReference type="NCBIfam" id="TIGR01961">
    <property type="entry name" value="NuoC_fam"/>
    <property type="match status" value="1"/>
</dbReference>
<dbReference type="Gene3D" id="3.30.460.80">
    <property type="entry name" value="NADH:ubiquinone oxidoreductase, 30kDa subunit"/>
    <property type="match status" value="1"/>
</dbReference>
<evidence type="ECO:0000256" key="3">
    <source>
        <dbReference type="HAMAP-Rule" id="MF_01357"/>
    </source>
</evidence>
<dbReference type="InterPro" id="IPR001268">
    <property type="entry name" value="NADH_UbQ_OxRdtase_30kDa_su"/>
</dbReference>
<dbReference type="PANTHER" id="PTHR10884:SF14">
    <property type="entry name" value="NADH DEHYDROGENASE [UBIQUINONE] IRON-SULFUR PROTEIN 3, MITOCHONDRIAL"/>
    <property type="match status" value="1"/>
</dbReference>
<dbReference type="InterPro" id="IPR037232">
    <property type="entry name" value="NADH_quin_OxRdtase_su_C/D-like"/>
</dbReference>
<keyword evidence="3" id="KW-0472">Membrane</keyword>
<proteinExistence type="inferred from homology"/>
<keyword evidence="3 4" id="KW-1278">Translocase</keyword>
<evidence type="ECO:0000256" key="2">
    <source>
        <dbReference type="ARBA" id="ARBA00022448"/>
    </source>
</evidence>
<keyword evidence="3 4" id="KW-0520">NAD</keyword>
<name>A0ABV4TZA2_9BACT</name>
<dbReference type="RefSeq" id="WP_425343602.1">
    <property type="nucleotide sequence ID" value="NZ_JBGUBD010000001.1"/>
</dbReference>
<dbReference type="InterPro" id="IPR010218">
    <property type="entry name" value="NADH_DH_suC"/>
</dbReference>
<dbReference type="PANTHER" id="PTHR10884">
    <property type="entry name" value="NADH DEHYDROGENASE UBIQUINONE IRON-SULFUR PROTEIN 3"/>
    <property type="match status" value="1"/>
</dbReference>
<accession>A0ABV4TZA2</accession>
<dbReference type="HAMAP" id="MF_01357">
    <property type="entry name" value="NDH1_NuoC"/>
    <property type="match status" value="1"/>
</dbReference>
<feature type="domain" description="NADH:ubiquinone oxidoreductase 30kDa subunit" evidence="6">
    <location>
        <begin position="36"/>
        <end position="175"/>
    </location>
</feature>
<evidence type="ECO:0000256" key="5">
    <source>
        <dbReference type="RuleBase" id="RU003582"/>
    </source>
</evidence>
<dbReference type="EMBL" id="JBGUBD010000001">
    <property type="protein sequence ID" value="MFA9476672.1"/>
    <property type="molecule type" value="Genomic_DNA"/>
</dbReference>
<keyword evidence="2 3" id="KW-0813">Transport</keyword>
<keyword evidence="3 5" id="KW-0874">Quinone</keyword>
<comment type="catalytic activity">
    <reaction evidence="3 5">
        <text>a quinone + NADH + 5 H(+)(in) = a quinol + NAD(+) + 4 H(+)(out)</text>
        <dbReference type="Rhea" id="RHEA:57888"/>
        <dbReference type="ChEBI" id="CHEBI:15378"/>
        <dbReference type="ChEBI" id="CHEBI:24646"/>
        <dbReference type="ChEBI" id="CHEBI:57540"/>
        <dbReference type="ChEBI" id="CHEBI:57945"/>
        <dbReference type="ChEBI" id="CHEBI:132124"/>
    </reaction>
</comment>
<evidence type="ECO:0000313" key="7">
    <source>
        <dbReference type="EMBL" id="MFA9476672.1"/>
    </source>
</evidence>
<comment type="caution">
    <text evidence="7">The sequence shown here is derived from an EMBL/GenBank/DDBJ whole genome shotgun (WGS) entry which is preliminary data.</text>
</comment>
<keyword evidence="3" id="KW-0830">Ubiquinone</keyword>
<dbReference type="InterPro" id="IPR020396">
    <property type="entry name" value="NADH_UbQ_OxRdtase_CS"/>
</dbReference>
<evidence type="ECO:0000256" key="1">
    <source>
        <dbReference type="ARBA" id="ARBA00007569"/>
    </source>
</evidence>
<evidence type="ECO:0000259" key="6">
    <source>
        <dbReference type="Pfam" id="PF00329"/>
    </source>
</evidence>
<keyword evidence="3" id="KW-1003">Cell membrane</keyword>
<comment type="subunit">
    <text evidence="3">NDH-1 is composed of 14 different subunits. Subunits NuoB, C, D, E, F, and G constitute the peripheral sector of the complex.</text>
</comment>
<comment type="similarity">
    <text evidence="1 3 4">Belongs to the complex I 30 kDa subunit family.</text>
</comment>
<organism evidence="7 8">
    <name type="scientific">Natronomicrosphaera hydrolytica</name>
    <dbReference type="NCBI Taxonomy" id="3242702"/>
    <lineage>
        <taxon>Bacteria</taxon>
        <taxon>Pseudomonadati</taxon>
        <taxon>Planctomycetota</taxon>
        <taxon>Phycisphaerae</taxon>
        <taxon>Phycisphaerales</taxon>
        <taxon>Phycisphaeraceae</taxon>
        <taxon>Natronomicrosphaera</taxon>
    </lineage>
</organism>
<evidence type="ECO:0000313" key="8">
    <source>
        <dbReference type="Proteomes" id="UP001575105"/>
    </source>
</evidence>
<dbReference type="SUPFAM" id="SSF143243">
    <property type="entry name" value="Nqo5-like"/>
    <property type="match status" value="1"/>
</dbReference>
<dbReference type="EC" id="7.1.1.-" evidence="3"/>
<dbReference type="Proteomes" id="UP001575105">
    <property type="component" value="Unassembled WGS sequence"/>
</dbReference>
<keyword evidence="8" id="KW-1185">Reference proteome</keyword>
<dbReference type="PROSITE" id="PS00542">
    <property type="entry name" value="COMPLEX1_30K"/>
    <property type="match status" value="1"/>
</dbReference>
<protein>
    <recommendedName>
        <fullName evidence="3">NADH-quinone oxidoreductase subunit C</fullName>
        <ecNumber evidence="3">7.1.1.-</ecNumber>
    </recommendedName>
    <alternativeName>
        <fullName evidence="3">NADH dehydrogenase I subunit C</fullName>
    </alternativeName>
    <alternativeName>
        <fullName evidence="3">NDH-1 subunit C</fullName>
    </alternativeName>
</protein>
<comment type="subcellular location">
    <subcellularLocation>
        <location evidence="3">Cell membrane</location>
        <topology evidence="3">Peripheral membrane protein</topology>
        <orientation evidence="3">Cytoplasmic side</orientation>
    </subcellularLocation>
</comment>
<gene>
    <name evidence="3" type="primary">nuoC</name>
    <name evidence="7" type="ORF">ACERK3_00050</name>
</gene>
<reference evidence="7 8" key="1">
    <citation type="submission" date="2024-08" db="EMBL/GenBank/DDBJ databases">
        <title>Whole-genome sequencing of halo(alkali)philic microorganisms from hypersaline lakes.</title>
        <authorList>
            <person name="Sorokin D.Y."/>
            <person name="Merkel A.Y."/>
            <person name="Messina E."/>
            <person name="Yakimov M."/>
        </authorList>
    </citation>
    <scope>NUCLEOTIDE SEQUENCE [LARGE SCALE GENOMIC DNA]</scope>
    <source>
        <strain evidence="7 8">AB-hyl4</strain>
    </source>
</reference>
<evidence type="ECO:0000256" key="4">
    <source>
        <dbReference type="RuleBase" id="RU003456"/>
    </source>
</evidence>
<dbReference type="Pfam" id="PF00329">
    <property type="entry name" value="Complex1_30kDa"/>
    <property type="match status" value="1"/>
</dbReference>
<comment type="function">
    <text evidence="3">NDH-1 shuttles electrons from NADH, via FMN and iron-sulfur (Fe-S) centers, to quinones in the respiratory chain. The immediate electron acceptor for the enzyme in this species is believed to be ubiquinone. Couples the redox reaction to proton translocation (for every two electrons transferred, four hydrogen ions are translocated across the cytoplasmic membrane), and thus conserves the redox energy in a proton gradient.</text>
</comment>